<protein>
    <submittedName>
        <fullName evidence="1">Uncharacterized protein</fullName>
    </submittedName>
</protein>
<reference evidence="1" key="1">
    <citation type="submission" date="2018-11" db="EMBL/GenBank/DDBJ databases">
        <authorList>
            <person name="Grassa J C."/>
        </authorList>
    </citation>
    <scope>NUCLEOTIDE SEQUENCE [LARGE SCALE GENOMIC DNA]</scope>
</reference>
<dbReference type="AlphaFoldDB" id="A0A803NRS7"/>
<sequence>MSTARSINKEISKRHIEEIMPQKFLVGKKESNPLNQDLHHAITSLSAKIYIKDVQFLIEFITLSLSKKVVVFDSRWSLVIGGPKSRLSHVVLAYISDQCPQVSSVFIQLYM</sequence>
<organism evidence="1 2">
    <name type="scientific">Cannabis sativa</name>
    <name type="common">Hemp</name>
    <name type="synonym">Marijuana</name>
    <dbReference type="NCBI Taxonomy" id="3483"/>
    <lineage>
        <taxon>Eukaryota</taxon>
        <taxon>Viridiplantae</taxon>
        <taxon>Streptophyta</taxon>
        <taxon>Embryophyta</taxon>
        <taxon>Tracheophyta</taxon>
        <taxon>Spermatophyta</taxon>
        <taxon>Magnoliopsida</taxon>
        <taxon>eudicotyledons</taxon>
        <taxon>Gunneridae</taxon>
        <taxon>Pentapetalae</taxon>
        <taxon>rosids</taxon>
        <taxon>fabids</taxon>
        <taxon>Rosales</taxon>
        <taxon>Cannabaceae</taxon>
        <taxon>Cannabis</taxon>
    </lineage>
</organism>
<reference evidence="1" key="2">
    <citation type="submission" date="2021-03" db="UniProtKB">
        <authorList>
            <consortium name="EnsemblPlants"/>
        </authorList>
    </citation>
    <scope>IDENTIFICATION</scope>
</reference>
<dbReference type="EMBL" id="UZAU01000018">
    <property type="status" value="NOT_ANNOTATED_CDS"/>
    <property type="molecule type" value="Genomic_DNA"/>
</dbReference>
<dbReference type="Proteomes" id="UP000596661">
    <property type="component" value="Chromosome 1"/>
</dbReference>
<dbReference type="EnsemblPlants" id="evm.model.01.995">
    <property type="protein sequence ID" value="cds.evm.model.01.995"/>
    <property type="gene ID" value="evm.TU.01.995"/>
</dbReference>
<name>A0A803NRS7_CANSA</name>
<proteinExistence type="predicted"/>
<dbReference type="Gramene" id="evm.model.01.995">
    <property type="protein sequence ID" value="cds.evm.model.01.995"/>
    <property type="gene ID" value="evm.TU.01.995"/>
</dbReference>
<evidence type="ECO:0000313" key="2">
    <source>
        <dbReference type="Proteomes" id="UP000596661"/>
    </source>
</evidence>
<accession>A0A803NRS7</accession>
<keyword evidence="2" id="KW-1185">Reference proteome</keyword>
<evidence type="ECO:0000313" key="1">
    <source>
        <dbReference type="EnsemblPlants" id="cds.evm.model.01.995"/>
    </source>
</evidence>